<name>A0A2B7YSJ8_9FUSO</name>
<dbReference type="PRINTS" id="PR00455">
    <property type="entry name" value="HTHTETR"/>
</dbReference>
<gene>
    <name evidence="4" type="ORF">RN90_00235</name>
</gene>
<dbReference type="InterPro" id="IPR050624">
    <property type="entry name" value="HTH-type_Tx_Regulator"/>
</dbReference>
<dbReference type="PANTHER" id="PTHR43479">
    <property type="entry name" value="ACREF/ENVCD OPERON REPRESSOR-RELATED"/>
    <property type="match status" value="1"/>
</dbReference>
<evidence type="ECO:0000259" key="3">
    <source>
        <dbReference type="PROSITE" id="PS50977"/>
    </source>
</evidence>
<evidence type="ECO:0000313" key="4">
    <source>
        <dbReference type="EMBL" id="PGH24021.1"/>
    </source>
</evidence>
<sequence length="217" mass="25997">MDKLNIKKRRVMMYFIEATQELILNEGIENLSIKKIADTAGYNTATIYNYFEDLEELILYSSIDYLKIYLKDLKSEINSNMKAIEMYETIYKVFVHHSFEKPEIFHTLFFGKYSYKLEKIIKKYYEIFPDDITGQTDITKSVLVEGNIHNRDLPVIKQMIKEGSILEEEAPYIMEAIVRIHQSYLENILQQREKISLEEHKIKFFKIFNFFLKRNKK</sequence>
<dbReference type="GO" id="GO:0003677">
    <property type="term" value="F:DNA binding"/>
    <property type="evidence" value="ECO:0007669"/>
    <property type="project" value="UniProtKB-UniRule"/>
</dbReference>
<dbReference type="PANTHER" id="PTHR43479:SF11">
    <property type="entry name" value="ACREF_ENVCD OPERON REPRESSOR-RELATED"/>
    <property type="match status" value="1"/>
</dbReference>
<dbReference type="PROSITE" id="PS50977">
    <property type="entry name" value="HTH_TETR_2"/>
    <property type="match status" value="1"/>
</dbReference>
<organism evidence="4 5">
    <name type="scientific">Fusobacterium animalis</name>
    <dbReference type="NCBI Taxonomy" id="76859"/>
    <lineage>
        <taxon>Bacteria</taxon>
        <taxon>Fusobacteriati</taxon>
        <taxon>Fusobacteriota</taxon>
        <taxon>Fusobacteriia</taxon>
        <taxon>Fusobacteriales</taxon>
        <taxon>Fusobacteriaceae</taxon>
        <taxon>Fusobacterium</taxon>
    </lineage>
</organism>
<keyword evidence="1 2" id="KW-0238">DNA-binding</keyword>
<proteinExistence type="predicted"/>
<dbReference type="AlphaFoldDB" id="A0A2B7YSJ8"/>
<protein>
    <submittedName>
        <fullName evidence="4">TetR family transcriptional regulator</fullName>
    </submittedName>
</protein>
<dbReference type="Gene3D" id="1.10.357.10">
    <property type="entry name" value="Tetracycline Repressor, domain 2"/>
    <property type="match status" value="1"/>
</dbReference>
<accession>A0A2B7YSJ8</accession>
<dbReference type="InterPro" id="IPR001647">
    <property type="entry name" value="HTH_TetR"/>
</dbReference>
<comment type="caution">
    <text evidence="4">The sequence shown here is derived from an EMBL/GenBank/DDBJ whole genome shotgun (WGS) entry which is preliminary data.</text>
</comment>
<reference evidence="4 5" key="1">
    <citation type="submission" date="2017-06" db="EMBL/GenBank/DDBJ databases">
        <title>Draft genome sequence of Fusobacterium nucleatum subsp. animalis KCOM 1280 (=ChDC F318).</title>
        <authorList>
            <person name="Kook J.-K."/>
            <person name="Park S.-N."/>
            <person name="Lim Y.K."/>
            <person name="Roh H."/>
        </authorList>
    </citation>
    <scope>NUCLEOTIDE SEQUENCE [LARGE SCALE GENOMIC DNA]</scope>
    <source>
        <strain evidence="5">KCOM 1280 ( ChDC F318)</strain>
    </source>
</reference>
<dbReference type="Proteomes" id="UP000226179">
    <property type="component" value="Unassembled WGS sequence"/>
</dbReference>
<dbReference type="Pfam" id="PF00440">
    <property type="entry name" value="TetR_N"/>
    <property type="match status" value="1"/>
</dbReference>
<dbReference type="RefSeq" id="WP_158411106.1">
    <property type="nucleotide sequence ID" value="NZ_CP077150.1"/>
</dbReference>
<feature type="domain" description="HTH tetR-type" evidence="3">
    <location>
        <begin position="9"/>
        <end position="69"/>
    </location>
</feature>
<feature type="DNA-binding region" description="H-T-H motif" evidence="2">
    <location>
        <begin position="32"/>
        <end position="51"/>
    </location>
</feature>
<evidence type="ECO:0000256" key="1">
    <source>
        <dbReference type="ARBA" id="ARBA00023125"/>
    </source>
</evidence>
<evidence type="ECO:0000313" key="5">
    <source>
        <dbReference type="Proteomes" id="UP000226179"/>
    </source>
</evidence>
<evidence type="ECO:0000256" key="2">
    <source>
        <dbReference type="PROSITE-ProRule" id="PRU00335"/>
    </source>
</evidence>
<dbReference type="EMBL" id="NJGJ01000001">
    <property type="protein sequence ID" value="PGH24021.1"/>
    <property type="molecule type" value="Genomic_DNA"/>
</dbReference>
<dbReference type="SUPFAM" id="SSF46689">
    <property type="entry name" value="Homeodomain-like"/>
    <property type="match status" value="1"/>
</dbReference>
<dbReference type="InterPro" id="IPR009057">
    <property type="entry name" value="Homeodomain-like_sf"/>
</dbReference>